<dbReference type="EMBL" id="JZXC01000001">
    <property type="protein sequence ID" value="KKA10137.1"/>
    <property type="molecule type" value="Genomic_DNA"/>
</dbReference>
<dbReference type="Proteomes" id="UP000033662">
    <property type="component" value="Unassembled WGS sequence"/>
</dbReference>
<organism evidence="1 2">
    <name type="scientific">Pseudomonas kilonensis</name>
    <dbReference type="NCBI Taxonomy" id="132476"/>
    <lineage>
        <taxon>Bacteria</taxon>
        <taxon>Pseudomonadati</taxon>
        <taxon>Pseudomonadota</taxon>
        <taxon>Gammaproteobacteria</taxon>
        <taxon>Pseudomonadales</taxon>
        <taxon>Pseudomonadaceae</taxon>
        <taxon>Pseudomonas</taxon>
    </lineage>
</organism>
<comment type="caution">
    <text evidence="1">The sequence shown here is derived from an EMBL/GenBank/DDBJ whole genome shotgun (WGS) entry which is preliminary data.</text>
</comment>
<accession>A0A0F4XW82</accession>
<dbReference type="AlphaFoldDB" id="A0A0F4XW82"/>
<sequence length="90" mass="9707">MKQTIGEVRAINRPRAMVGVYVAQEHGHTVLALRSANDIDIGDILEWDSGTALGTQSYHNQTKGWTADVYVANHGVATANLEVQLMVGSS</sequence>
<name>A0A0F4XW82_9PSED</name>
<evidence type="ECO:0000313" key="1">
    <source>
        <dbReference type="EMBL" id="KKA10137.1"/>
    </source>
</evidence>
<evidence type="ECO:0000313" key="2">
    <source>
        <dbReference type="Proteomes" id="UP000033662"/>
    </source>
</evidence>
<protein>
    <submittedName>
        <fullName evidence="1">Uncharacterized protein</fullName>
    </submittedName>
</protein>
<dbReference type="PATRIC" id="fig|132476.4.peg.443"/>
<reference evidence="1 2" key="1">
    <citation type="submission" date="2015-03" db="EMBL/GenBank/DDBJ databases">
        <title>Pseudomonas fluorescens 1855-344 Genome sequencing and assembly.</title>
        <authorList>
            <person name="Eng W.W.H."/>
            <person name="Gan H.M."/>
            <person name="Savka M.A."/>
        </authorList>
    </citation>
    <scope>NUCLEOTIDE SEQUENCE [LARGE SCALE GENOMIC DNA]</scope>
    <source>
        <strain evidence="1 2">1855-344</strain>
    </source>
</reference>
<proteinExistence type="predicted"/>
<gene>
    <name evidence="1" type="ORF">VP02_02020</name>
</gene>
<dbReference type="OrthoDB" id="6893024at2"/>